<name>A0A8H6WIW2_MYCCL</name>
<feature type="region of interest" description="Disordered" evidence="1">
    <location>
        <begin position="1"/>
        <end position="39"/>
    </location>
</feature>
<reference evidence="2" key="1">
    <citation type="submission" date="2020-05" db="EMBL/GenBank/DDBJ databases">
        <title>Mycena genomes resolve the evolution of fungal bioluminescence.</title>
        <authorList>
            <person name="Tsai I.J."/>
        </authorList>
    </citation>
    <scope>NUCLEOTIDE SEQUENCE</scope>
    <source>
        <strain evidence="2">110903Hualien_Pintung</strain>
    </source>
</reference>
<feature type="compositionally biased region" description="Basic and acidic residues" evidence="1">
    <location>
        <begin position="1"/>
        <end position="18"/>
    </location>
</feature>
<dbReference type="AlphaFoldDB" id="A0A8H6WIW2"/>
<evidence type="ECO:0000256" key="1">
    <source>
        <dbReference type="SAM" id="MobiDB-lite"/>
    </source>
</evidence>
<dbReference type="EMBL" id="JACAZE010000004">
    <property type="protein sequence ID" value="KAF7318571.1"/>
    <property type="molecule type" value="Genomic_DNA"/>
</dbReference>
<comment type="caution">
    <text evidence="2">The sequence shown here is derived from an EMBL/GenBank/DDBJ whole genome shotgun (WGS) entry which is preliminary data.</text>
</comment>
<dbReference type="Proteomes" id="UP000613580">
    <property type="component" value="Unassembled WGS sequence"/>
</dbReference>
<gene>
    <name evidence="2" type="ORF">HMN09_00367400</name>
</gene>
<accession>A0A8H6WIW2</accession>
<keyword evidence="3" id="KW-1185">Reference proteome</keyword>
<evidence type="ECO:0000313" key="3">
    <source>
        <dbReference type="Proteomes" id="UP000613580"/>
    </source>
</evidence>
<protein>
    <submittedName>
        <fullName evidence="2">Uncharacterized protein</fullName>
    </submittedName>
</protein>
<organism evidence="2 3">
    <name type="scientific">Mycena chlorophos</name>
    <name type="common">Agaric fungus</name>
    <name type="synonym">Agaricus chlorophos</name>
    <dbReference type="NCBI Taxonomy" id="658473"/>
    <lineage>
        <taxon>Eukaryota</taxon>
        <taxon>Fungi</taxon>
        <taxon>Dikarya</taxon>
        <taxon>Basidiomycota</taxon>
        <taxon>Agaricomycotina</taxon>
        <taxon>Agaricomycetes</taxon>
        <taxon>Agaricomycetidae</taxon>
        <taxon>Agaricales</taxon>
        <taxon>Marasmiineae</taxon>
        <taxon>Mycenaceae</taxon>
        <taxon>Mycena</taxon>
    </lineage>
</organism>
<proteinExistence type="predicted"/>
<evidence type="ECO:0000313" key="2">
    <source>
        <dbReference type="EMBL" id="KAF7318571.1"/>
    </source>
</evidence>
<sequence length="211" mass="24401">MAESEFDPHTSDDDDFRRALSPFLTPEPEPGDPLSEPRRLGVFSDTPYQTLRALPLNHPMARVLLYYRPPDQLSCEACSASLSECDFNGWGAQCTRCMNTPGSRLTCTFQRRYEFLRALRHYRDHELQFPAVRPREISLSEFYRCCKSTLQLFARRQMEAEAEFLTQAQALVATLDPDLLTALLLVSTHPRFPHLLRRAVRLRYSSLYLLL</sequence>